<sequence>MKTKVSAPSEEQIEEIEPSFDSIDKLVQAGINGADIKKLKEAGICTIGAVLMETKKKLANVKGISDAKVEKIITAANSLDTSFSFMSGNDCLARRQKVVHVSTGSSELDKLLGGGIETMGITEVFGEFRTGKTQLCHTLCVTSQLPINQGGGSGKVVFIDTEGTFRPERIPAIATRFGVDPNDILDNILYARAFNHEQQMQLILQAAAQMAEDQYRLIIIDSITALFRVDFTGRGELAERQQTLGQMMSSLTKLASEFNVAVFITNQVMASPDSALFVQAPKPIGGHILAHASTTRLYLRKGKGAERVAKIYDSPSLPEAEATYELTDAGISDVSG</sequence>
<evidence type="ECO:0000256" key="7">
    <source>
        <dbReference type="ARBA" id="ARBA00022840"/>
    </source>
</evidence>
<dbReference type="InterPro" id="IPR011940">
    <property type="entry name" value="Dmc1"/>
</dbReference>
<dbReference type="EMBL" id="JAPFFF010000037">
    <property type="protein sequence ID" value="KAK8842554.1"/>
    <property type="molecule type" value="Genomic_DNA"/>
</dbReference>
<keyword evidence="7 13" id="KW-0067">ATP-binding</keyword>
<name>A0ABR2H8N1_9EUKA</name>
<dbReference type="Pfam" id="PF14520">
    <property type="entry name" value="HHH_5"/>
    <property type="match status" value="1"/>
</dbReference>
<evidence type="ECO:0000256" key="2">
    <source>
        <dbReference type="ARBA" id="ARBA00008050"/>
    </source>
</evidence>
<comment type="caution">
    <text evidence="16">The sequence shown here is derived from an EMBL/GenBank/DDBJ whole genome shotgun (WGS) entry which is preliminary data.</text>
</comment>
<gene>
    <name evidence="16" type="ORF">M9Y10_025411</name>
</gene>
<dbReference type="InterPro" id="IPR010995">
    <property type="entry name" value="DNA_repair_Rad51/TF_NusA_a-hlx"/>
</dbReference>
<comment type="similarity">
    <text evidence="3">Belongs to the RecA family. DMC1 subfamily.</text>
</comment>
<keyword evidence="5 13" id="KW-0547">Nucleotide-binding</keyword>
<accession>A0ABR2H8N1</accession>
<dbReference type="InterPro" id="IPR013632">
    <property type="entry name" value="Rad51_C"/>
</dbReference>
<keyword evidence="11" id="KW-0469">Meiosis</keyword>
<dbReference type="InterPro" id="IPR016467">
    <property type="entry name" value="DNA_recomb/repair_RecA-like"/>
</dbReference>
<dbReference type="InterPro" id="IPR027417">
    <property type="entry name" value="P-loop_NTPase"/>
</dbReference>
<evidence type="ECO:0000256" key="6">
    <source>
        <dbReference type="ARBA" id="ARBA00022763"/>
    </source>
</evidence>
<protein>
    <recommendedName>
        <fullName evidence="4">DNA repair and recombination protein RadA</fullName>
    </recommendedName>
</protein>
<evidence type="ECO:0000256" key="10">
    <source>
        <dbReference type="ARBA" id="ARBA00023242"/>
    </source>
</evidence>
<feature type="domain" description="RecA family profile 1" evidence="14">
    <location>
        <begin position="97"/>
        <end position="268"/>
    </location>
</feature>
<dbReference type="Gene3D" id="1.10.150.20">
    <property type="entry name" value="5' to 3' exonuclease, C-terminal subdomain"/>
    <property type="match status" value="1"/>
</dbReference>
<evidence type="ECO:0000256" key="1">
    <source>
        <dbReference type="ARBA" id="ARBA00004123"/>
    </source>
</evidence>
<dbReference type="SUPFAM" id="SSF52540">
    <property type="entry name" value="P-loop containing nucleoside triphosphate hydrolases"/>
    <property type="match status" value="1"/>
</dbReference>
<keyword evidence="10" id="KW-0539">Nucleus</keyword>
<evidence type="ECO:0000256" key="4">
    <source>
        <dbReference type="ARBA" id="ARBA00018144"/>
    </source>
</evidence>
<comment type="subcellular location">
    <subcellularLocation>
        <location evidence="1">Nucleus</location>
    </subcellularLocation>
</comment>
<feature type="domain" description="RecA family profile 2" evidence="15">
    <location>
        <begin position="274"/>
        <end position="336"/>
    </location>
</feature>
<dbReference type="Gene3D" id="3.40.50.300">
    <property type="entry name" value="P-loop containing nucleotide triphosphate hydrolases"/>
    <property type="match status" value="1"/>
</dbReference>
<organism evidence="16 17">
    <name type="scientific">Tritrichomonas musculus</name>
    <dbReference type="NCBI Taxonomy" id="1915356"/>
    <lineage>
        <taxon>Eukaryota</taxon>
        <taxon>Metamonada</taxon>
        <taxon>Parabasalia</taxon>
        <taxon>Tritrichomonadida</taxon>
        <taxon>Tritrichomonadidae</taxon>
        <taxon>Tritrichomonas</taxon>
    </lineage>
</organism>
<evidence type="ECO:0000259" key="15">
    <source>
        <dbReference type="PROSITE" id="PS50163"/>
    </source>
</evidence>
<dbReference type="InterPro" id="IPR020587">
    <property type="entry name" value="RecA_monomer-monomer_interface"/>
</dbReference>
<proteinExistence type="inferred from homology"/>
<dbReference type="PANTHER" id="PTHR22942:SF30">
    <property type="entry name" value="MEIOTIC RECOMBINATION PROTEIN DMC1_LIM15 HOMOLOG"/>
    <property type="match status" value="1"/>
</dbReference>
<keyword evidence="6" id="KW-0227">DNA damage</keyword>
<reference evidence="16 17" key="1">
    <citation type="submission" date="2024-04" db="EMBL/GenBank/DDBJ databases">
        <title>Tritrichomonas musculus Genome.</title>
        <authorList>
            <person name="Alves-Ferreira E."/>
            <person name="Grigg M."/>
            <person name="Lorenzi H."/>
            <person name="Galac M."/>
        </authorList>
    </citation>
    <scope>NUCLEOTIDE SEQUENCE [LARGE SCALE GENOMIC DNA]</scope>
    <source>
        <strain evidence="16 17">EAF2021</strain>
    </source>
</reference>
<dbReference type="SMART" id="SM00382">
    <property type="entry name" value="AAA"/>
    <property type="match status" value="1"/>
</dbReference>
<evidence type="ECO:0000313" key="16">
    <source>
        <dbReference type="EMBL" id="KAK8842554.1"/>
    </source>
</evidence>
<dbReference type="Proteomes" id="UP001470230">
    <property type="component" value="Unassembled WGS sequence"/>
</dbReference>
<evidence type="ECO:0000256" key="8">
    <source>
        <dbReference type="ARBA" id="ARBA00023125"/>
    </source>
</evidence>
<dbReference type="InterPro" id="IPR020588">
    <property type="entry name" value="RecA_ATP-bd"/>
</dbReference>
<dbReference type="NCBIfam" id="NF003301">
    <property type="entry name" value="PRK04301.1"/>
    <property type="match status" value="1"/>
</dbReference>
<evidence type="ECO:0000256" key="11">
    <source>
        <dbReference type="ARBA" id="ARBA00023254"/>
    </source>
</evidence>
<dbReference type="PIRSF" id="PIRSF005856">
    <property type="entry name" value="Rad51"/>
    <property type="match status" value="1"/>
</dbReference>
<evidence type="ECO:0000256" key="12">
    <source>
        <dbReference type="ARBA" id="ARBA00023306"/>
    </source>
</evidence>
<dbReference type="NCBIfam" id="TIGR02236">
    <property type="entry name" value="recomb_radA"/>
    <property type="match status" value="1"/>
</dbReference>
<dbReference type="InterPro" id="IPR003593">
    <property type="entry name" value="AAA+_ATPase"/>
</dbReference>
<evidence type="ECO:0000256" key="5">
    <source>
        <dbReference type="ARBA" id="ARBA00022741"/>
    </source>
</evidence>
<dbReference type="SUPFAM" id="SSF47794">
    <property type="entry name" value="Rad51 N-terminal domain-like"/>
    <property type="match status" value="1"/>
</dbReference>
<dbReference type="InterPro" id="IPR011938">
    <property type="entry name" value="DNA_recomb/repair_RadA"/>
</dbReference>
<dbReference type="Pfam" id="PF08423">
    <property type="entry name" value="Rad51"/>
    <property type="match status" value="1"/>
</dbReference>
<keyword evidence="17" id="KW-1185">Reference proteome</keyword>
<keyword evidence="9" id="KW-0233">DNA recombination</keyword>
<dbReference type="NCBIfam" id="TIGR02238">
    <property type="entry name" value="recomb_DMC1"/>
    <property type="match status" value="1"/>
</dbReference>
<evidence type="ECO:0000313" key="17">
    <source>
        <dbReference type="Proteomes" id="UP001470230"/>
    </source>
</evidence>
<keyword evidence="8" id="KW-0238">DNA-binding</keyword>
<evidence type="ECO:0000256" key="3">
    <source>
        <dbReference type="ARBA" id="ARBA00008897"/>
    </source>
</evidence>
<dbReference type="PROSITE" id="PS50163">
    <property type="entry name" value="RECA_3"/>
    <property type="match status" value="1"/>
</dbReference>
<keyword evidence="12" id="KW-0131">Cell cycle</keyword>
<comment type="similarity">
    <text evidence="2">Belongs to the eukaryotic RecA-like protein family.</text>
</comment>
<dbReference type="PROSITE" id="PS50162">
    <property type="entry name" value="RECA_2"/>
    <property type="match status" value="1"/>
</dbReference>
<evidence type="ECO:0000259" key="14">
    <source>
        <dbReference type="PROSITE" id="PS50162"/>
    </source>
</evidence>
<dbReference type="PANTHER" id="PTHR22942">
    <property type="entry name" value="RECA/RAD51/RADA DNA STRAND-PAIRING FAMILY MEMBER"/>
    <property type="match status" value="1"/>
</dbReference>
<evidence type="ECO:0000256" key="9">
    <source>
        <dbReference type="ARBA" id="ARBA00023172"/>
    </source>
</evidence>
<evidence type="ECO:0000256" key="13">
    <source>
        <dbReference type="RuleBase" id="RU003422"/>
    </source>
</evidence>
<dbReference type="CDD" id="cd19514">
    <property type="entry name" value="DMC1"/>
    <property type="match status" value="1"/>
</dbReference>